<evidence type="ECO:0000256" key="1">
    <source>
        <dbReference type="ARBA" id="ARBA00022741"/>
    </source>
</evidence>
<dbReference type="InterPro" id="IPR036961">
    <property type="entry name" value="Kinesin_motor_dom_sf"/>
</dbReference>
<dbReference type="Pfam" id="PF00225">
    <property type="entry name" value="Kinesin"/>
    <property type="match status" value="1"/>
</dbReference>
<dbReference type="InterPro" id="IPR001752">
    <property type="entry name" value="Kinesin_motor_dom"/>
</dbReference>
<evidence type="ECO:0000256" key="2">
    <source>
        <dbReference type="ARBA" id="ARBA00022840"/>
    </source>
</evidence>
<organism evidence="4 5">
    <name type="scientific">Paragonimus westermani</name>
    <dbReference type="NCBI Taxonomy" id="34504"/>
    <lineage>
        <taxon>Eukaryota</taxon>
        <taxon>Metazoa</taxon>
        <taxon>Spiralia</taxon>
        <taxon>Lophotrochozoa</taxon>
        <taxon>Platyhelminthes</taxon>
        <taxon>Trematoda</taxon>
        <taxon>Digenea</taxon>
        <taxon>Plagiorchiida</taxon>
        <taxon>Troglotremata</taxon>
        <taxon>Troglotrematidae</taxon>
        <taxon>Paragonimus</taxon>
    </lineage>
</organism>
<dbReference type="GO" id="GO:0007018">
    <property type="term" value="P:microtubule-based movement"/>
    <property type="evidence" value="ECO:0007669"/>
    <property type="project" value="InterPro"/>
</dbReference>
<dbReference type="GO" id="GO:0005524">
    <property type="term" value="F:ATP binding"/>
    <property type="evidence" value="ECO:0007669"/>
    <property type="project" value="UniProtKB-KW"/>
</dbReference>
<accession>A0A5J4N7T0</accession>
<keyword evidence="5" id="KW-1185">Reference proteome</keyword>
<dbReference type="GO" id="GO:0003777">
    <property type="term" value="F:microtubule motor activity"/>
    <property type="evidence" value="ECO:0007669"/>
    <property type="project" value="InterPro"/>
</dbReference>
<evidence type="ECO:0000313" key="5">
    <source>
        <dbReference type="Proteomes" id="UP000324629"/>
    </source>
</evidence>
<gene>
    <name evidence="4" type="ORF">DEA37_0001075</name>
</gene>
<dbReference type="GO" id="GO:0008017">
    <property type="term" value="F:microtubule binding"/>
    <property type="evidence" value="ECO:0007669"/>
    <property type="project" value="InterPro"/>
</dbReference>
<reference evidence="4 5" key="1">
    <citation type="journal article" date="2019" name="Gigascience">
        <title>Whole-genome sequence of the oriental lung fluke Paragonimus westermani.</title>
        <authorList>
            <person name="Oey H."/>
            <person name="Zakrzewski M."/>
            <person name="Narain K."/>
            <person name="Devi K.R."/>
            <person name="Agatsuma T."/>
            <person name="Nawaratna S."/>
            <person name="Gobert G.N."/>
            <person name="Jones M.K."/>
            <person name="Ragan M.A."/>
            <person name="McManus D.P."/>
            <person name="Krause L."/>
        </authorList>
    </citation>
    <scope>NUCLEOTIDE SEQUENCE [LARGE SCALE GENOMIC DNA]</scope>
    <source>
        <strain evidence="4 5">IND2009</strain>
    </source>
</reference>
<evidence type="ECO:0000259" key="3">
    <source>
        <dbReference type="Pfam" id="PF00225"/>
    </source>
</evidence>
<proteinExistence type="predicted"/>
<feature type="domain" description="Kinesin motor" evidence="3">
    <location>
        <begin position="6"/>
        <end position="96"/>
    </location>
</feature>
<dbReference type="EMBL" id="QNGE01006304">
    <property type="protein sequence ID" value="KAA3671507.1"/>
    <property type="molecule type" value="Genomic_DNA"/>
</dbReference>
<dbReference type="Proteomes" id="UP000324629">
    <property type="component" value="Unassembled WGS sequence"/>
</dbReference>
<name>A0A5J4N7T0_9TREM</name>
<feature type="non-terminal residue" evidence="4">
    <location>
        <position position="1"/>
    </location>
</feature>
<comment type="caution">
    <text evidence="4">The sequence shown here is derived from an EMBL/GenBank/DDBJ whole genome shotgun (WGS) entry which is preliminary data.</text>
</comment>
<dbReference type="AlphaFoldDB" id="A0A5J4N7T0"/>
<keyword evidence="2" id="KW-0067">ATP-binding</keyword>
<keyword evidence="1" id="KW-0547">Nucleotide-binding</keyword>
<evidence type="ECO:0000313" key="4">
    <source>
        <dbReference type="EMBL" id="KAA3671507.1"/>
    </source>
</evidence>
<sequence>PNQGRGTQGIVPRIIKETFVDVELMDENMDLLTKISLDSWTYNVVQVSYFELYMEKIRDLLDSKQCMYTALWFILFYTVSKTNLSIHVTKDRVAYVKVNYDLDALLQLIPMDDSHQPSRQFIRDRLKRLWPQLVDGMREYSHWNEKGAPIFMNQPADYYDEKDRQIGQPLFHNRPKLRVLEKAFHGVLVRLDFFDPLPNLSFSLGT</sequence>
<protein>
    <recommendedName>
        <fullName evidence="3">Kinesin motor domain-containing protein</fullName>
    </recommendedName>
</protein>
<dbReference type="Gene3D" id="3.40.850.10">
    <property type="entry name" value="Kinesin motor domain"/>
    <property type="match status" value="1"/>
</dbReference>